<dbReference type="Gene3D" id="1.10.540.10">
    <property type="entry name" value="Acyl-CoA dehydrogenase/oxidase, N-terminal domain"/>
    <property type="match status" value="1"/>
</dbReference>
<evidence type="ECO:0000256" key="3">
    <source>
        <dbReference type="ARBA" id="ARBA00022630"/>
    </source>
</evidence>
<dbReference type="InterPro" id="IPR046373">
    <property type="entry name" value="Acyl-CoA_Oxase/DH_mid-dom_sf"/>
</dbReference>
<dbReference type="SUPFAM" id="SSF47203">
    <property type="entry name" value="Acyl-CoA dehydrogenase C-terminal domain-like"/>
    <property type="match status" value="1"/>
</dbReference>
<name>A0A1X1ZEB1_MYCNO</name>
<keyword evidence="5 6" id="KW-0560">Oxidoreductase</keyword>
<evidence type="ECO:0000256" key="5">
    <source>
        <dbReference type="ARBA" id="ARBA00023002"/>
    </source>
</evidence>
<keyword evidence="10" id="KW-1185">Reference proteome</keyword>
<evidence type="ECO:0000256" key="2">
    <source>
        <dbReference type="ARBA" id="ARBA00009347"/>
    </source>
</evidence>
<organism evidence="9 10">
    <name type="scientific">Mycolicibacter nonchromogenicus</name>
    <name type="common">Mycobacterium nonchromogenicum</name>
    <dbReference type="NCBI Taxonomy" id="1782"/>
    <lineage>
        <taxon>Bacteria</taxon>
        <taxon>Bacillati</taxon>
        <taxon>Actinomycetota</taxon>
        <taxon>Actinomycetes</taxon>
        <taxon>Mycobacteriales</taxon>
        <taxon>Mycobacteriaceae</taxon>
        <taxon>Mycolicibacter</taxon>
    </lineage>
</organism>
<keyword evidence="4 6" id="KW-0274">FAD</keyword>
<comment type="cofactor">
    <cofactor evidence="1 6">
        <name>FAD</name>
        <dbReference type="ChEBI" id="CHEBI:57692"/>
    </cofactor>
</comment>
<dbReference type="SUPFAM" id="SSF56645">
    <property type="entry name" value="Acyl-CoA dehydrogenase NM domain-like"/>
    <property type="match status" value="1"/>
</dbReference>
<dbReference type="Proteomes" id="UP000193108">
    <property type="component" value="Unassembled WGS sequence"/>
</dbReference>
<dbReference type="EMBL" id="LQPI01000039">
    <property type="protein sequence ID" value="ORW21662.1"/>
    <property type="molecule type" value="Genomic_DNA"/>
</dbReference>
<evidence type="ECO:0000313" key="10">
    <source>
        <dbReference type="Proteomes" id="UP000193108"/>
    </source>
</evidence>
<feature type="domain" description="Acyl-CoA dehydrogenase/oxidase C-terminal" evidence="7">
    <location>
        <begin position="229"/>
        <end position="369"/>
    </location>
</feature>
<dbReference type="InterPro" id="IPR036250">
    <property type="entry name" value="AcylCo_DH-like_C"/>
</dbReference>
<evidence type="ECO:0000313" key="9">
    <source>
        <dbReference type="EMBL" id="ORW21662.1"/>
    </source>
</evidence>
<dbReference type="GO" id="GO:0016627">
    <property type="term" value="F:oxidoreductase activity, acting on the CH-CH group of donors"/>
    <property type="evidence" value="ECO:0007669"/>
    <property type="project" value="InterPro"/>
</dbReference>
<evidence type="ECO:0000256" key="6">
    <source>
        <dbReference type="RuleBase" id="RU362125"/>
    </source>
</evidence>
<dbReference type="Pfam" id="PF00441">
    <property type="entry name" value="Acyl-CoA_dh_1"/>
    <property type="match status" value="1"/>
</dbReference>
<gene>
    <name evidence="9" type="ORF">AWC18_09285</name>
</gene>
<evidence type="ECO:0000259" key="7">
    <source>
        <dbReference type="Pfam" id="PF00441"/>
    </source>
</evidence>
<evidence type="ECO:0000256" key="1">
    <source>
        <dbReference type="ARBA" id="ARBA00001974"/>
    </source>
</evidence>
<comment type="caution">
    <text evidence="9">The sequence shown here is derived from an EMBL/GenBank/DDBJ whole genome shotgun (WGS) entry which is preliminary data.</text>
</comment>
<dbReference type="InterPro" id="IPR006091">
    <property type="entry name" value="Acyl-CoA_Oxase/DH_mid-dom"/>
</dbReference>
<dbReference type="AlphaFoldDB" id="A0A1X1ZEB1"/>
<dbReference type="PANTHER" id="PTHR43292">
    <property type="entry name" value="ACYL-COA DEHYDROGENASE"/>
    <property type="match status" value="1"/>
</dbReference>
<dbReference type="PANTHER" id="PTHR43292:SF3">
    <property type="entry name" value="ACYL-COA DEHYDROGENASE FADE29"/>
    <property type="match status" value="1"/>
</dbReference>
<dbReference type="GO" id="GO:0050660">
    <property type="term" value="F:flavin adenine dinucleotide binding"/>
    <property type="evidence" value="ECO:0007669"/>
    <property type="project" value="InterPro"/>
</dbReference>
<dbReference type="Gene3D" id="1.20.140.10">
    <property type="entry name" value="Butyryl-CoA Dehydrogenase, subunit A, domain 3"/>
    <property type="match status" value="1"/>
</dbReference>
<protein>
    <submittedName>
        <fullName evidence="9">Acyl-CoA dehydrogenase</fullName>
    </submittedName>
</protein>
<dbReference type="InterPro" id="IPR009075">
    <property type="entry name" value="AcylCo_DH/oxidase_C"/>
</dbReference>
<reference evidence="9 10" key="1">
    <citation type="submission" date="2016-01" db="EMBL/GenBank/DDBJ databases">
        <title>The new phylogeny of the genus Mycobacterium.</title>
        <authorList>
            <person name="Tarcisio F."/>
            <person name="Conor M."/>
            <person name="Antonella G."/>
            <person name="Elisabetta G."/>
            <person name="Giulia F.S."/>
            <person name="Sara T."/>
            <person name="Anna F."/>
            <person name="Clotilde B."/>
            <person name="Roberto B."/>
            <person name="Veronica D.S."/>
            <person name="Fabio R."/>
            <person name="Monica P."/>
            <person name="Olivier J."/>
            <person name="Enrico T."/>
            <person name="Nicola S."/>
        </authorList>
    </citation>
    <scope>NUCLEOTIDE SEQUENCE [LARGE SCALE GENOMIC DNA]</scope>
    <source>
        <strain evidence="9 10">DSM 44164</strain>
    </source>
</reference>
<feature type="domain" description="Acyl-CoA oxidase/dehydrogenase middle" evidence="8">
    <location>
        <begin position="122"/>
        <end position="217"/>
    </location>
</feature>
<comment type="similarity">
    <text evidence="2 6">Belongs to the acyl-CoA dehydrogenase family.</text>
</comment>
<dbReference type="FunFam" id="2.40.110.10:FF:000011">
    <property type="entry name" value="Acyl-CoA dehydrogenase FadE34"/>
    <property type="match status" value="1"/>
</dbReference>
<evidence type="ECO:0000259" key="8">
    <source>
        <dbReference type="Pfam" id="PF02770"/>
    </source>
</evidence>
<dbReference type="STRING" id="1782.AWC18_09285"/>
<dbReference type="Gene3D" id="2.40.110.10">
    <property type="entry name" value="Butyryl-CoA Dehydrogenase, subunit A, domain 2"/>
    <property type="match status" value="1"/>
</dbReference>
<dbReference type="InterPro" id="IPR037069">
    <property type="entry name" value="AcylCoA_DH/ox_N_sf"/>
</dbReference>
<dbReference type="InterPro" id="IPR009100">
    <property type="entry name" value="AcylCoA_DH/oxidase_NM_dom_sf"/>
</dbReference>
<accession>A0A1X1ZEB1</accession>
<proteinExistence type="inferred from homology"/>
<evidence type="ECO:0000256" key="4">
    <source>
        <dbReference type="ARBA" id="ARBA00022827"/>
    </source>
</evidence>
<sequence>MNTSDANIAEFQADLRAWLDANDLSPGSDHSLEGHLKQFARVSAALYDADWMRYGWPVEAGGLGGPAILRAVVGEEVVGRGLAEPGPYSMLEVLAPTMIDYARPELAAEMVPRLLSGREQWCQGFSEPGSGSDLASLSTRAVPRGDQWVINGQKVWTSFAQYSQRCILLTRTGDADTPNHQAITAFFVDLDTPGVEVRPLRTMHGVDEFCEVYFDDVVVESSRMLGQPGDGWQLAMDLLPYERSTCFWQRIAYLYSRFDALIAEVKRQGAAVDSDLGAVYLALHTLRCRSRATQHRLADGGRLGPDTSIDKVLLAGAEQLLYDTARDLLPGVIELDEGRWRAEYLYSRAATIYGGTAEVQRNIIARRLLDLPKE</sequence>
<dbReference type="GO" id="GO:0005886">
    <property type="term" value="C:plasma membrane"/>
    <property type="evidence" value="ECO:0007669"/>
    <property type="project" value="TreeGrafter"/>
</dbReference>
<keyword evidence="3 6" id="KW-0285">Flavoprotein</keyword>
<dbReference type="InterPro" id="IPR052161">
    <property type="entry name" value="Mycobact_Acyl-CoA_DH"/>
</dbReference>
<dbReference type="Pfam" id="PF02770">
    <property type="entry name" value="Acyl-CoA_dh_M"/>
    <property type="match status" value="1"/>
</dbReference>